<evidence type="ECO:0000313" key="7">
    <source>
        <dbReference type="Proteomes" id="UP000639516"/>
    </source>
</evidence>
<dbReference type="CDD" id="cd06340">
    <property type="entry name" value="PBP1_ABC_ligand_binding-like"/>
    <property type="match status" value="1"/>
</dbReference>
<evidence type="ECO:0000256" key="3">
    <source>
        <dbReference type="ARBA" id="ARBA00022970"/>
    </source>
</evidence>
<reference evidence="6 7" key="1">
    <citation type="journal article" date="2020" name="Arch. Microbiol.">
        <title>Bradyrhizobium campsiandrae sp. nov., a nitrogen-fixing bacterial strain isolated from a native leguminous tree from the Amazon adapted to flooded conditions.</title>
        <authorList>
            <person name="Cabral Michel D."/>
            <person name="Martins da Costa E."/>
            <person name="Azarias Guimaraes A."/>
            <person name="Soares de Carvalho T."/>
            <person name="Santos de Castro Caputo P."/>
            <person name="Willems A."/>
            <person name="de Souza Moreira F.M."/>
        </authorList>
    </citation>
    <scope>NUCLEOTIDE SEQUENCE [LARGE SCALE GENOMIC DNA]</scope>
    <source>
        <strain evidence="7">INPA 384B</strain>
    </source>
</reference>
<dbReference type="EMBL" id="JAATTO010000119">
    <property type="protein sequence ID" value="MBC9984508.1"/>
    <property type="molecule type" value="Genomic_DNA"/>
</dbReference>
<evidence type="ECO:0000313" key="6">
    <source>
        <dbReference type="EMBL" id="MBC9984508.1"/>
    </source>
</evidence>
<feature type="domain" description="Leucine-binding protein" evidence="5">
    <location>
        <begin position="30"/>
        <end position="385"/>
    </location>
</feature>
<evidence type="ECO:0000256" key="4">
    <source>
        <dbReference type="SAM" id="SignalP"/>
    </source>
</evidence>
<dbReference type="PANTHER" id="PTHR30483">
    <property type="entry name" value="LEUCINE-SPECIFIC-BINDING PROTEIN"/>
    <property type="match status" value="1"/>
</dbReference>
<keyword evidence="2 4" id="KW-0732">Signal</keyword>
<evidence type="ECO:0000256" key="2">
    <source>
        <dbReference type="ARBA" id="ARBA00022729"/>
    </source>
</evidence>
<comment type="similarity">
    <text evidence="1">Belongs to the leucine-binding protein family.</text>
</comment>
<organism evidence="6 7">
    <name type="scientific">Bradyrhizobium campsiandrae</name>
    <dbReference type="NCBI Taxonomy" id="1729892"/>
    <lineage>
        <taxon>Bacteria</taxon>
        <taxon>Pseudomonadati</taxon>
        <taxon>Pseudomonadota</taxon>
        <taxon>Alphaproteobacteria</taxon>
        <taxon>Hyphomicrobiales</taxon>
        <taxon>Nitrobacteraceae</taxon>
        <taxon>Bradyrhizobium</taxon>
    </lineage>
</organism>
<dbReference type="InterPro" id="IPR051010">
    <property type="entry name" value="BCAA_transport"/>
</dbReference>
<dbReference type="InterPro" id="IPR028081">
    <property type="entry name" value="Leu-bd"/>
</dbReference>
<sequence length="406" mass="43913">MRIRFSSVVAAALLSVIGTSGARAENPSDPISIPVLTPLTGALAILGQDGKKGLEIAAQEINEDGGIAGRKIVFEFADSQGKPDVARREMERFVRLRNAPFVVGDDISASTSTAAQFAEASGTPLFNVAAVSSEIINRHYHWYFSQQITSDNEADAVVAFLTSLTEPKGGIKSQKIALLYEDSPRGADTGELVRKLLEKQGVKVVVETSYNRAERNLLPVMKKVQEANPTILVWAGYTEDVVAGLKAMKQLDFTPYVIGVGGGPGDPRLPQLVDAEFIDRLNLCNIDYFNPDLKKVAYLTEEYNKRYNALPSSYVGLAYAAGITLKTVLEKVYKKSAAPTREDLQAAFRELDMSIDQTAIPGAIKFDADGRNVGAQGLVAQWKNGARKKATVFPASIATMSPTPIK</sequence>
<proteinExistence type="inferred from homology"/>
<dbReference type="Gene3D" id="3.40.50.2300">
    <property type="match status" value="2"/>
</dbReference>
<accession>A0ABR7UMX5</accession>
<feature type="signal peptide" evidence="4">
    <location>
        <begin position="1"/>
        <end position="24"/>
    </location>
</feature>
<dbReference type="Proteomes" id="UP000639516">
    <property type="component" value="Unassembled WGS sequence"/>
</dbReference>
<evidence type="ECO:0000256" key="1">
    <source>
        <dbReference type="ARBA" id="ARBA00010062"/>
    </source>
</evidence>
<evidence type="ECO:0000259" key="5">
    <source>
        <dbReference type="Pfam" id="PF13458"/>
    </source>
</evidence>
<dbReference type="RefSeq" id="WP_188108241.1">
    <property type="nucleotide sequence ID" value="NZ_JAANIH010000116.1"/>
</dbReference>
<comment type="caution">
    <text evidence="6">The sequence shown here is derived from an EMBL/GenBank/DDBJ whole genome shotgun (WGS) entry which is preliminary data.</text>
</comment>
<protein>
    <submittedName>
        <fullName evidence="6">ABC transporter substrate-binding protein</fullName>
    </submittedName>
</protein>
<name>A0ABR7UMX5_9BRAD</name>
<keyword evidence="3" id="KW-0813">Transport</keyword>
<dbReference type="PANTHER" id="PTHR30483:SF6">
    <property type="entry name" value="PERIPLASMIC BINDING PROTEIN OF ABC TRANSPORTER FOR NATURAL AMINO ACIDS"/>
    <property type="match status" value="1"/>
</dbReference>
<feature type="chain" id="PRO_5047288070" evidence="4">
    <location>
        <begin position="25"/>
        <end position="406"/>
    </location>
</feature>
<dbReference type="SUPFAM" id="SSF53822">
    <property type="entry name" value="Periplasmic binding protein-like I"/>
    <property type="match status" value="1"/>
</dbReference>
<keyword evidence="3" id="KW-0029">Amino-acid transport</keyword>
<gene>
    <name evidence="6" type="ORF">HA482_40740</name>
</gene>
<dbReference type="Pfam" id="PF13458">
    <property type="entry name" value="Peripla_BP_6"/>
    <property type="match status" value="1"/>
</dbReference>
<keyword evidence="7" id="KW-1185">Reference proteome</keyword>
<dbReference type="InterPro" id="IPR028082">
    <property type="entry name" value="Peripla_BP_I"/>
</dbReference>